<keyword evidence="2" id="KW-1185">Reference proteome</keyword>
<dbReference type="Proteomes" id="UP000466632">
    <property type="component" value="Chromosome"/>
</dbReference>
<organism evidence="1 2">
    <name type="scientific">Mycobacterium seoulense</name>
    <dbReference type="NCBI Taxonomy" id="386911"/>
    <lineage>
        <taxon>Bacteria</taxon>
        <taxon>Bacillati</taxon>
        <taxon>Actinomycetota</taxon>
        <taxon>Actinomycetes</taxon>
        <taxon>Mycobacteriales</taxon>
        <taxon>Mycobacteriaceae</taxon>
        <taxon>Mycobacterium</taxon>
    </lineage>
</organism>
<sequence length="65" mass="7226">MNQKKTSGTDLKTVFPEVDRAARTLMYTLASALASDFDEARRLGCTDLLLMTTNVVTHRGGDQHR</sequence>
<evidence type="ECO:0000313" key="1">
    <source>
        <dbReference type="EMBL" id="BBY02760.1"/>
    </source>
</evidence>
<evidence type="ECO:0000313" key="2">
    <source>
        <dbReference type="Proteomes" id="UP000466632"/>
    </source>
</evidence>
<protein>
    <submittedName>
        <fullName evidence="1">Uncharacterized protein</fullName>
    </submittedName>
</protein>
<accession>A0A7I7P2J7</accession>
<dbReference type="AlphaFoldDB" id="A0A7I7P2J7"/>
<dbReference type="RefSeq" id="WP_163681863.1">
    <property type="nucleotide sequence ID" value="NZ_AP022582.1"/>
</dbReference>
<proteinExistence type="predicted"/>
<dbReference type="EMBL" id="AP022582">
    <property type="protein sequence ID" value="BBY02760.1"/>
    <property type="molecule type" value="Genomic_DNA"/>
</dbReference>
<reference evidence="1 2" key="1">
    <citation type="journal article" date="2019" name="Emerg. Microbes Infect.">
        <title>Comprehensive subspecies identification of 175 nontuberculous mycobacteria species based on 7547 genomic profiles.</title>
        <authorList>
            <person name="Matsumoto Y."/>
            <person name="Kinjo T."/>
            <person name="Motooka D."/>
            <person name="Nabeya D."/>
            <person name="Jung N."/>
            <person name="Uechi K."/>
            <person name="Horii T."/>
            <person name="Iida T."/>
            <person name="Fujita J."/>
            <person name="Nakamura S."/>
        </authorList>
    </citation>
    <scope>NUCLEOTIDE SEQUENCE [LARGE SCALE GENOMIC DNA]</scope>
    <source>
        <strain evidence="1 2">JCM 16018</strain>
    </source>
</reference>
<gene>
    <name evidence="1" type="ORF">MSEO_32590</name>
</gene>
<dbReference type="KEGG" id="mseo:MSEO_32590"/>
<name>A0A7I7P2J7_9MYCO</name>